<dbReference type="GO" id="GO:0004575">
    <property type="term" value="F:sucrose alpha-glucosidase activity"/>
    <property type="evidence" value="ECO:0007669"/>
    <property type="project" value="TreeGrafter"/>
</dbReference>
<evidence type="ECO:0000256" key="6">
    <source>
        <dbReference type="SAM" id="SignalP"/>
    </source>
</evidence>
<organism evidence="9 10">
    <name type="scientific">Piedraia hortae CBS 480.64</name>
    <dbReference type="NCBI Taxonomy" id="1314780"/>
    <lineage>
        <taxon>Eukaryota</taxon>
        <taxon>Fungi</taxon>
        <taxon>Dikarya</taxon>
        <taxon>Ascomycota</taxon>
        <taxon>Pezizomycotina</taxon>
        <taxon>Dothideomycetes</taxon>
        <taxon>Dothideomycetidae</taxon>
        <taxon>Capnodiales</taxon>
        <taxon>Piedraiaceae</taxon>
        <taxon>Piedraia</taxon>
    </lineage>
</organism>
<feature type="region of interest" description="Disordered" evidence="5">
    <location>
        <begin position="635"/>
        <end position="657"/>
    </location>
</feature>
<evidence type="ECO:0000256" key="1">
    <source>
        <dbReference type="ARBA" id="ARBA00009902"/>
    </source>
</evidence>
<evidence type="ECO:0000256" key="3">
    <source>
        <dbReference type="ARBA" id="ARBA00023295"/>
    </source>
</evidence>
<dbReference type="InterPro" id="IPR013189">
    <property type="entry name" value="Glyco_hydro_32_C"/>
</dbReference>
<evidence type="ECO:0000256" key="5">
    <source>
        <dbReference type="SAM" id="MobiDB-lite"/>
    </source>
</evidence>
<dbReference type="EMBL" id="MU005979">
    <property type="protein sequence ID" value="KAF2860736.1"/>
    <property type="molecule type" value="Genomic_DNA"/>
</dbReference>
<dbReference type="InterPro" id="IPR013148">
    <property type="entry name" value="Glyco_hydro_32_N"/>
</dbReference>
<evidence type="ECO:0000313" key="10">
    <source>
        <dbReference type="Proteomes" id="UP000799421"/>
    </source>
</evidence>
<evidence type="ECO:0000259" key="8">
    <source>
        <dbReference type="Pfam" id="PF08244"/>
    </source>
</evidence>
<name>A0A6A7BZI3_9PEZI</name>
<dbReference type="SUPFAM" id="SSF75005">
    <property type="entry name" value="Arabinanase/levansucrase/invertase"/>
    <property type="match status" value="1"/>
</dbReference>
<keyword evidence="6" id="KW-0732">Signal</keyword>
<accession>A0A6A7BZI3</accession>
<gene>
    <name evidence="9" type="ORF">K470DRAFT_257753</name>
</gene>
<evidence type="ECO:0000313" key="9">
    <source>
        <dbReference type="EMBL" id="KAF2860736.1"/>
    </source>
</evidence>
<feature type="chain" id="PRO_5025403087" evidence="6">
    <location>
        <begin position="17"/>
        <end position="657"/>
    </location>
</feature>
<evidence type="ECO:0000256" key="2">
    <source>
        <dbReference type="ARBA" id="ARBA00022801"/>
    </source>
</evidence>
<protein>
    <submittedName>
        <fullName evidence="9">Glycoside hydrolase family 32 protein</fullName>
    </submittedName>
</protein>
<reference evidence="9" key="1">
    <citation type="journal article" date="2020" name="Stud. Mycol.">
        <title>101 Dothideomycetes genomes: a test case for predicting lifestyles and emergence of pathogens.</title>
        <authorList>
            <person name="Haridas S."/>
            <person name="Albert R."/>
            <person name="Binder M."/>
            <person name="Bloem J."/>
            <person name="Labutti K."/>
            <person name="Salamov A."/>
            <person name="Andreopoulos B."/>
            <person name="Baker S."/>
            <person name="Barry K."/>
            <person name="Bills G."/>
            <person name="Bluhm B."/>
            <person name="Cannon C."/>
            <person name="Castanera R."/>
            <person name="Culley D."/>
            <person name="Daum C."/>
            <person name="Ezra D."/>
            <person name="Gonzalez J."/>
            <person name="Henrissat B."/>
            <person name="Kuo A."/>
            <person name="Liang C."/>
            <person name="Lipzen A."/>
            <person name="Lutzoni F."/>
            <person name="Magnuson J."/>
            <person name="Mondo S."/>
            <person name="Nolan M."/>
            <person name="Ohm R."/>
            <person name="Pangilinan J."/>
            <person name="Park H.-J."/>
            <person name="Ramirez L."/>
            <person name="Alfaro M."/>
            <person name="Sun H."/>
            <person name="Tritt A."/>
            <person name="Yoshinaga Y."/>
            <person name="Zwiers L.-H."/>
            <person name="Turgeon B."/>
            <person name="Goodwin S."/>
            <person name="Spatafora J."/>
            <person name="Crous P."/>
            <person name="Grigoriev I."/>
        </authorList>
    </citation>
    <scope>NUCLEOTIDE SEQUENCE</scope>
    <source>
        <strain evidence="9">CBS 480.64</strain>
    </source>
</reference>
<dbReference type="Gene3D" id="2.60.120.560">
    <property type="entry name" value="Exo-inulinase, domain 1"/>
    <property type="match status" value="1"/>
</dbReference>
<dbReference type="Gene3D" id="2.115.10.20">
    <property type="entry name" value="Glycosyl hydrolase domain, family 43"/>
    <property type="match status" value="1"/>
</dbReference>
<feature type="domain" description="Glycosyl hydrolase family 32 N-terminal" evidence="7">
    <location>
        <begin position="66"/>
        <end position="425"/>
    </location>
</feature>
<dbReference type="InterPro" id="IPR023296">
    <property type="entry name" value="Glyco_hydro_beta-prop_sf"/>
</dbReference>
<feature type="signal peptide" evidence="6">
    <location>
        <begin position="1"/>
        <end position="16"/>
    </location>
</feature>
<dbReference type="InterPro" id="IPR013320">
    <property type="entry name" value="ConA-like_dom_sf"/>
</dbReference>
<dbReference type="GO" id="GO:0005987">
    <property type="term" value="P:sucrose catabolic process"/>
    <property type="evidence" value="ECO:0007669"/>
    <property type="project" value="TreeGrafter"/>
</dbReference>
<dbReference type="Pfam" id="PF08244">
    <property type="entry name" value="Glyco_hydro_32C"/>
    <property type="match status" value="1"/>
</dbReference>
<evidence type="ECO:0000256" key="4">
    <source>
        <dbReference type="RuleBase" id="RU362110"/>
    </source>
</evidence>
<dbReference type="PANTHER" id="PTHR42800">
    <property type="entry name" value="EXOINULINASE INUD (AFU_ORTHOLOGUE AFUA_5G00480)"/>
    <property type="match status" value="1"/>
</dbReference>
<dbReference type="Pfam" id="PF00251">
    <property type="entry name" value="Glyco_hydro_32N"/>
    <property type="match status" value="1"/>
</dbReference>
<keyword evidence="2 4" id="KW-0378">Hydrolase</keyword>
<dbReference type="OrthoDB" id="202537at2759"/>
<evidence type="ECO:0000259" key="7">
    <source>
        <dbReference type="Pfam" id="PF00251"/>
    </source>
</evidence>
<dbReference type="CDD" id="cd18621">
    <property type="entry name" value="GH32_XdINV-like"/>
    <property type="match status" value="1"/>
</dbReference>
<sequence length="657" mass="72074">MHSLLAIVTAATFVSAWSNSVQDETPKYGVGPPGYPGRHCSTLTTDDVLSMGNNSLFTRWRPVSRFMPPSGWVNDPCGAMYDPLRGNYHLFYQWHNNHVNWGNMTWGHAISKNLVTWTDVGGWRDGQAAAIAPSTFGDYDGLGIWTGSGQPVNLHGEADGTLTVMYTTISDLPTGWALEYIPFTETQSLATSKDGGLTWQKYGGNPVMNTTKNMAPMDWNITGFRDPHFQPLPAMDALLGVSEPHYYAVFGSGIHGVGPRMPLWTAPARDLTDWKFLGALWEPTGNSSLGPVLASGSLGYNFECSNFFILPDSKGKLHYFITAGTEGGNTTFHENPHWSIWQEGTMSRRANGSAQFTPIAGGQADSEISYALATFNDTKHDRRVQWAWISEDIAANSGRFGGSFSITQQGFQGAYALPREVFVHEMDNVVDEDGSLAKAKISVLDNDGHAHTLGVRPLPDVVAAINAKAHHRTFAKKQYTSTQMLQKWGDSHMEFKATFGASKGAFGVVVAASPDMKEFTTISYEPSNNTILIDRSHSSIIEGFNKATVTGYFQPNTLRKDGKTEREDITMDVFIDGSLLEVYINDRFVSIGRIYPGQSCSTGFGVYVAPGAEVDVLKMDAWLGTLDVWPERPANSSSKLVYDTPEQSGNGTWWQGN</sequence>
<comment type="similarity">
    <text evidence="1 4">Belongs to the glycosyl hydrolase 32 family.</text>
</comment>
<proteinExistence type="inferred from homology"/>
<keyword evidence="10" id="KW-1185">Reference proteome</keyword>
<keyword evidence="3 4" id="KW-0326">Glycosidase</keyword>
<dbReference type="GO" id="GO:0005737">
    <property type="term" value="C:cytoplasm"/>
    <property type="evidence" value="ECO:0007669"/>
    <property type="project" value="TreeGrafter"/>
</dbReference>
<feature type="domain" description="Glycosyl hydrolase family 32 C-terminal" evidence="8">
    <location>
        <begin position="480"/>
        <end position="622"/>
    </location>
</feature>
<dbReference type="PANTHER" id="PTHR42800:SF3">
    <property type="entry name" value="GLYCOSYL HYDROLASE FAMILY 32 N-TERMINAL DOMAIN-CONTAINING PROTEIN"/>
    <property type="match status" value="1"/>
</dbReference>
<dbReference type="AlphaFoldDB" id="A0A6A7BZI3"/>
<dbReference type="SMART" id="SM00640">
    <property type="entry name" value="Glyco_32"/>
    <property type="match status" value="1"/>
</dbReference>
<dbReference type="InterPro" id="IPR001362">
    <property type="entry name" value="Glyco_hydro_32"/>
</dbReference>
<dbReference type="SUPFAM" id="SSF49899">
    <property type="entry name" value="Concanavalin A-like lectins/glucanases"/>
    <property type="match status" value="1"/>
</dbReference>
<dbReference type="Proteomes" id="UP000799421">
    <property type="component" value="Unassembled WGS sequence"/>
</dbReference>